<reference evidence="1" key="1">
    <citation type="submission" date="2023-04" db="EMBL/GenBank/DDBJ databases">
        <title>Draft Genome sequencing of Naganishia species isolated from polar environments using Oxford Nanopore Technology.</title>
        <authorList>
            <person name="Leo P."/>
            <person name="Venkateswaran K."/>
        </authorList>
    </citation>
    <scope>NUCLEOTIDE SEQUENCE</scope>
    <source>
        <strain evidence="1">DBVPG 5303</strain>
    </source>
</reference>
<accession>A0ACC2XC79</accession>
<proteinExistence type="predicted"/>
<protein>
    <submittedName>
        <fullName evidence="1">Uncharacterized protein</fullName>
    </submittedName>
</protein>
<comment type="caution">
    <text evidence="1">The sequence shown here is derived from an EMBL/GenBank/DDBJ whole genome shotgun (WGS) entry which is preliminary data.</text>
</comment>
<sequence>MIDELDLNREHQNDTVETVELKRRIVWAAFTVTARKHLEVLADRLQRWKCELPNHLNLDSHATEPEPTPMIMSLHALYETAVILLHRPILESGRSDAQVAKKSWSACTKAAHSFTERLQSYRATFTLRRAPYLISYATYVASTIHVRSIAARKQFRTGADVIPAEVALTVCLDALEEGAKINAGVERAQRIISSLMQAFGVILPVRPLGVDMSFAMTAPVLTDNQTNELEIGNRTIWGDIWGTDIDAGVDGLADTSWFLGADDPLMGYMYNQGLLDLPPGHDLTSSL</sequence>
<dbReference type="Proteomes" id="UP001234202">
    <property type="component" value="Unassembled WGS sequence"/>
</dbReference>
<evidence type="ECO:0000313" key="2">
    <source>
        <dbReference type="Proteomes" id="UP001234202"/>
    </source>
</evidence>
<name>A0ACC2XC79_9TREE</name>
<organism evidence="1 2">
    <name type="scientific">Naganishia onofrii</name>
    <dbReference type="NCBI Taxonomy" id="1851511"/>
    <lineage>
        <taxon>Eukaryota</taxon>
        <taxon>Fungi</taxon>
        <taxon>Dikarya</taxon>
        <taxon>Basidiomycota</taxon>
        <taxon>Agaricomycotina</taxon>
        <taxon>Tremellomycetes</taxon>
        <taxon>Filobasidiales</taxon>
        <taxon>Filobasidiaceae</taxon>
        <taxon>Naganishia</taxon>
    </lineage>
</organism>
<gene>
    <name evidence="1" type="ORF">QFC24_005301</name>
</gene>
<keyword evidence="2" id="KW-1185">Reference proteome</keyword>
<evidence type="ECO:0000313" key="1">
    <source>
        <dbReference type="EMBL" id="KAJ9120347.1"/>
    </source>
</evidence>
<dbReference type="EMBL" id="JASBWV010000021">
    <property type="protein sequence ID" value="KAJ9120347.1"/>
    <property type="molecule type" value="Genomic_DNA"/>
</dbReference>